<keyword evidence="3" id="KW-0472">Membrane</keyword>
<keyword evidence="5" id="KW-1185">Reference proteome</keyword>
<evidence type="ECO:0000313" key="4">
    <source>
        <dbReference type="EMBL" id="GAA4282498.1"/>
    </source>
</evidence>
<feature type="transmembrane region" description="Helical" evidence="3">
    <location>
        <begin position="21"/>
        <end position="46"/>
    </location>
</feature>
<evidence type="ECO:0000256" key="1">
    <source>
        <dbReference type="NCBIfam" id="TIGR02228"/>
    </source>
</evidence>
<dbReference type="Proteomes" id="UP001501586">
    <property type="component" value="Unassembled WGS sequence"/>
</dbReference>
<keyword evidence="3" id="KW-1133">Transmembrane helix</keyword>
<dbReference type="EC" id="3.4.21.89" evidence="1"/>
<keyword evidence="3" id="KW-0812">Transmembrane</keyword>
<protein>
    <recommendedName>
        <fullName evidence="1">Signal peptidase I</fullName>
        <ecNumber evidence="1">3.4.21.89</ecNumber>
    </recommendedName>
</protein>
<dbReference type="RefSeq" id="WP_236866778.1">
    <property type="nucleotide sequence ID" value="NZ_BAABAZ010000002.1"/>
</dbReference>
<accession>A0ABP8EES8</accession>
<reference evidence="5" key="1">
    <citation type="journal article" date="2019" name="Int. J. Syst. Evol. Microbiol.">
        <title>The Global Catalogue of Microorganisms (GCM) 10K type strain sequencing project: providing services to taxonomists for standard genome sequencing and annotation.</title>
        <authorList>
            <consortium name="The Broad Institute Genomics Platform"/>
            <consortium name="The Broad Institute Genome Sequencing Center for Infectious Disease"/>
            <person name="Wu L."/>
            <person name="Ma J."/>
        </authorList>
    </citation>
    <scope>NUCLEOTIDE SEQUENCE [LARGE SCALE GENOMIC DNA]</scope>
    <source>
        <strain evidence="5">JCM 17458</strain>
    </source>
</reference>
<evidence type="ECO:0000256" key="3">
    <source>
        <dbReference type="SAM" id="Phobius"/>
    </source>
</evidence>
<feature type="compositionally biased region" description="Basic and acidic residues" evidence="2">
    <location>
        <begin position="396"/>
        <end position="405"/>
    </location>
</feature>
<evidence type="ECO:0000313" key="5">
    <source>
        <dbReference type="Proteomes" id="UP001501586"/>
    </source>
</evidence>
<dbReference type="InterPro" id="IPR001733">
    <property type="entry name" value="Peptidase_S26B"/>
</dbReference>
<comment type="caution">
    <text evidence="4">The sequence shown here is derived from an EMBL/GenBank/DDBJ whole genome shotgun (WGS) entry which is preliminary data.</text>
</comment>
<sequence>MAERKQRSRIGSRIADLLLTVLAFAGAWCIVLVILGLIFDVSIMMFRTGSMSPTIPAGSIAFVREIPATEISEGDIVTVDRGEDILPVTHRVVEIEETDLEAGTATFEMRGDANEVIDPDPYTASDVRRVMFSAPGVAHVVQWFGNPLVLGGLTVGASILVVWAFWPRPDDGQNADGSTRGAADLPSYRARHTVAAPALVIALMALPAQTAPPSAAHALPAAVAQAASGEHLRMSTSGDSAAMLNLSPGDPVVWTVGVWADAPEPGLITLDLSGSGSLTETPGAIRISVEMCDEQWTEENCAGTSATLLDDIEVSELLGEDDAPVQLTEFPAEYERWLRITASLSSAADELNAQDQDLSLRVHASGFGDTVSVPPPDPGEPGDPAGPGESLPPEAPGDHPDDHGVAPDGDLPRTGISGWVWLGIVAGGALLILVGTALVSRSRARTAVT</sequence>
<organism evidence="4 5">
    <name type="scientific">Brevibacterium daeguense</name>
    <dbReference type="NCBI Taxonomy" id="909936"/>
    <lineage>
        <taxon>Bacteria</taxon>
        <taxon>Bacillati</taxon>
        <taxon>Actinomycetota</taxon>
        <taxon>Actinomycetes</taxon>
        <taxon>Micrococcales</taxon>
        <taxon>Brevibacteriaceae</taxon>
        <taxon>Brevibacterium</taxon>
    </lineage>
</organism>
<proteinExistence type="predicted"/>
<dbReference type="NCBIfam" id="TIGR02228">
    <property type="entry name" value="sigpep_I_arch"/>
    <property type="match status" value="1"/>
</dbReference>
<feature type="transmembrane region" description="Helical" evidence="3">
    <location>
        <begin position="419"/>
        <end position="439"/>
    </location>
</feature>
<dbReference type="EMBL" id="BAABAZ010000002">
    <property type="protein sequence ID" value="GAA4282498.1"/>
    <property type="molecule type" value="Genomic_DNA"/>
</dbReference>
<dbReference type="CDD" id="cd06530">
    <property type="entry name" value="S26_SPase_I"/>
    <property type="match status" value="1"/>
</dbReference>
<feature type="region of interest" description="Disordered" evidence="2">
    <location>
        <begin position="366"/>
        <end position="410"/>
    </location>
</feature>
<dbReference type="InterPro" id="IPR019533">
    <property type="entry name" value="Peptidase_S26"/>
</dbReference>
<evidence type="ECO:0000256" key="2">
    <source>
        <dbReference type="SAM" id="MobiDB-lite"/>
    </source>
</evidence>
<name>A0ABP8EES8_9MICO</name>
<gene>
    <name evidence="4" type="ORF">GCM10022261_00290</name>
</gene>